<keyword evidence="2" id="KW-1185">Reference proteome</keyword>
<accession>A0A1G4USA8</accession>
<proteinExistence type="predicted"/>
<dbReference type="STRING" id="177413.SAMN05660859_0088"/>
<dbReference type="Proteomes" id="UP000198889">
    <property type="component" value="Unassembled WGS sequence"/>
</dbReference>
<name>A0A1G4USA8_9HYPH</name>
<dbReference type="EMBL" id="FMTP01000010">
    <property type="protein sequence ID" value="SCW95679.1"/>
    <property type="molecule type" value="Genomic_DNA"/>
</dbReference>
<evidence type="ECO:0000313" key="2">
    <source>
        <dbReference type="Proteomes" id="UP000198889"/>
    </source>
</evidence>
<protein>
    <submittedName>
        <fullName evidence="1">Uncharacterized protein</fullName>
    </submittedName>
</protein>
<dbReference type="AlphaFoldDB" id="A0A1G4USA8"/>
<evidence type="ECO:0000313" key="1">
    <source>
        <dbReference type="EMBL" id="SCW95679.1"/>
    </source>
</evidence>
<dbReference type="RefSeq" id="WP_091444178.1">
    <property type="nucleotide sequence ID" value="NZ_FMTP01000010.1"/>
</dbReference>
<gene>
    <name evidence="1" type="ORF">SAMN05660859_0088</name>
</gene>
<reference evidence="2" key="1">
    <citation type="submission" date="2016-10" db="EMBL/GenBank/DDBJ databases">
        <authorList>
            <person name="Varghese N."/>
            <person name="Submissions S."/>
        </authorList>
    </citation>
    <scope>NUCLEOTIDE SEQUENCE [LARGE SCALE GENOMIC DNA]</scope>
    <source>
        <strain evidence="2">CGMCC 1.1761</strain>
    </source>
</reference>
<organism evidence="1 2">
    <name type="scientific">Ancylobacter rudongensis</name>
    <dbReference type="NCBI Taxonomy" id="177413"/>
    <lineage>
        <taxon>Bacteria</taxon>
        <taxon>Pseudomonadati</taxon>
        <taxon>Pseudomonadota</taxon>
        <taxon>Alphaproteobacteria</taxon>
        <taxon>Hyphomicrobiales</taxon>
        <taxon>Xanthobacteraceae</taxon>
        <taxon>Ancylobacter</taxon>
    </lineage>
</organism>
<sequence length="440" mass="48119">MSLGQSLVEINGILRYRTVLPGYNAKDPALDPRYVTFDSTWQNTLRLMASGTVAGSSLSTSIYQFRNSAIGGTVIANRIVRVIPVPGATVKTPALVWAVAPAGNVQKLTVVGNQVFQTPVPFQKGYRMCSVNLKNDAIHVSPSYNNRDYTYLVFKTDPTTTEESGGNGARIGLHPLYGMGAFFSRPGFNHLTCSLDDMMLTSARNMAQVYETGYVTVDATYSGEPFGNSGGGGTIVNLRGSYPDFPPVIAFRTSTGAISRLMSVFWLSPSQILVTGASSGNQVRFAVLSATPDYIPDPDTRAVRRVRMVNGSLDITKRNIDWSEATSDADFLFRSSRQTAQFNGMLPFPTVLNSGFYPLHTPSPAGAGPPFVFMLAFEATCGWWCGCGYVDTQDIVGITQQFNPRFRGAVISNTHYQWYRDSQYSNNINGWVTTMNISDF</sequence>